<dbReference type="Proteomes" id="UP000271337">
    <property type="component" value="Unassembled WGS sequence"/>
</dbReference>
<dbReference type="Gene3D" id="3.30.710.10">
    <property type="entry name" value="Potassium Channel Kv1.1, Chain A"/>
    <property type="match status" value="1"/>
</dbReference>
<dbReference type="Proteomes" id="UP000281245">
    <property type="component" value="Unassembled WGS sequence"/>
</dbReference>
<evidence type="ECO:0008006" key="9">
    <source>
        <dbReference type="Google" id="ProtNLM"/>
    </source>
</evidence>
<proteinExistence type="predicted"/>
<protein>
    <recommendedName>
        <fullName evidence="9">BTB domain-containing protein</fullName>
    </recommendedName>
</protein>
<evidence type="ECO:0000313" key="2">
    <source>
        <dbReference type="EMBL" id="RMX96259.1"/>
    </source>
</evidence>
<dbReference type="EMBL" id="QWIK01000795">
    <property type="protein sequence ID" value="RMY00934.1"/>
    <property type="molecule type" value="Genomic_DNA"/>
</dbReference>
<comment type="caution">
    <text evidence="1">The sequence shown here is derived from an EMBL/GenBank/DDBJ whole genome shotgun (WGS) entry which is preliminary data.</text>
</comment>
<gene>
    <name evidence="4" type="ORF">D0866_04247</name>
    <name evidence="2" type="ORF">D0867_13208</name>
    <name evidence="3" type="ORF">D0868_08751</name>
    <name evidence="1" type="ORF">D0869_12238</name>
</gene>
<sequence>MDDKTEFAKPDFAEYVTVSTSKGTGNEQKLISSNRALASDRLIKVYVGEGKTFLVQQLLLETLSDYFVRALQRDRFSEGIHGELHIEGDDRRTWKALLHWLFKGVLPANVQKDPDRLIDIWVVGDKYGVEALQNQAMYVLLRRVDVAPDDIVEDRLLPLATIKDGIHRTVPGSVMRTFLAEEIVRAMYWDRSAKYEDFLSWDGRSWTRQRLAPSE</sequence>
<dbReference type="VEuPathDB" id="FungiDB:BTJ68_09771"/>
<evidence type="ECO:0000313" key="3">
    <source>
        <dbReference type="EMBL" id="RMY00934.1"/>
    </source>
</evidence>
<dbReference type="AlphaFoldDB" id="A0A3M6W8I4"/>
<dbReference type="EMBL" id="QWIL01002185">
    <property type="protein sequence ID" value="RMX96259.1"/>
    <property type="molecule type" value="Genomic_DNA"/>
</dbReference>
<dbReference type="EMBL" id="QWIM01000335">
    <property type="protein sequence ID" value="RMY35979.1"/>
    <property type="molecule type" value="Genomic_DNA"/>
</dbReference>
<dbReference type="InterPro" id="IPR011333">
    <property type="entry name" value="SKP1/BTB/POZ_sf"/>
</dbReference>
<name>A0A3M6W8I4_HORWE</name>
<reference evidence="5 6" key="1">
    <citation type="journal article" date="2018" name="BMC Genomics">
        <title>Genomic evidence for intraspecific hybridization in a clonal and extremely halotolerant yeast.</title>
        <authorList>
            <person name="Gostincar C."/>
            <person name="Stajich J.E."/>
            <person name="Zupancic J."/>
            <person name="Zalar P."/>
            <person name="Gunde-Cimerman N."/>
        </authorList>
    </citation>
    <scope>NUCLEOTIDE SEQUENCE [LARGE SCALE GENOMIC DNA]</scope>
    <source>
        <strain evidence="4 6">EXF-6651</strain>
        <strain evidence="3 8">EXF-6654</strain>
        <strain evidence="1 7">EXF-6656</strain>
        <strain evidence="2 5">EXF-6669</strain>
    </source>
</reference>
<accession>A0A3M6W8I4</accession>
<evidence type="ECO:0000313" key="8">
    <source>
        <dbReference type="Proteomes" id="UP000282582"/>
    </source>
</evidence>
<evidence type="ECO:0000313" key="5">
    <source>
        <dbReference type="Proteomes" id="UP000271337"/>
    </source>
</evidence>
<dbReference type="SUPFAM" id="SSF54695">
    <property type="entry name" value="POZ domain"/>
    <property type="match status" value="1"/>
</dbReference>
<evidence type="ECO:0000313" key="7">
    <source>
        <dbReference type="Proteomes" id="UP000281245"/>
    </source>
</evidence>
<dbReference type="EMBL" id="QWIJ01001437">
    <property type="protein sequence ID" value="RMX74798.1"/>
    <property type="molecule type" value="Genomic_DNA"/>
</dbReference>
<dbReference type="OrthoDB" id="194443at2759"/>
<dbReference type="Proteomes" id="UP000276864">
    <property type="component" value="Unassembled WGS sequence"/>
</dbReference>
<dbReference type="Proteomes" id="UP000282582">
    <property type="component" value="Unassembled WGS sequence"/>
</dbReference>
<evidence type="ECO:0000313" key="6">
    <source>
        <dbReference type="Proteomes" id="UP000276864"/>
    </source>
</evidence>
<evidence type="ECO:0000313" key="1">
    <source>
        <dbReference type="EMBL" id="RMX74798.1"/>
    </source>
</evidence>
<organism evidence="1 7">
    <name type="scientific">Hortaea werneckii</name>
    <name type="common">Black yeast</name>
    <name type="synonym">Cladosporium werneckii</name>
    <dbReference type="NCBI Taxonomy" id="91943"/>
    <lineage>
        <taxon>Eukaryota</taxon>
        <taxon>Fungi</taxon>
        <taxon>Dikarya</taxon>
        <taxon>Ascomycota</taxon>
        <taxon>Pezizomycotina</taxon>
        <taxon>Dothideomycetes</taxon>
        <taxon>Dothideomycetidae</taxon>
        <taxon>Mycosphaerellales</taxon>
        <taxon>Teratosphaeriaceae</taxon>
        <taxon>Hortaea</taxon>
    </lineage>
</organism>
<evidence type="ECO:0000313" key="4">
    <source>
        <dbReference type="EMBL" id="RMY35979.1"/>
    </source>
</evidence>
<dbReference type="CDD" id="cd18186">
    <property type="entry name" value="BTB_POZ_ZBTB_KLHL-like"/>
    <property type="match status" value="1"/>
</dbReference>